<dbReference type="Proteomes" id="UP000248817">
    <property type="component" value="Unassembled WGS sequence"/>
</dbReference>
<keyword evidence="2" id="KW-1185">Reference proteome</keyword>
<name>A0A2V5IJ11_9EURO</name>
<reference evidence="1 2" key="1">
    <citation type="submission" date="2018-02" db="EMBL/GenBank/DDBJ databases">
        <title>The genomes of Aspergillus section Nigri reveals drivers in fungal speciation.</title>
        <authorList>
            <consortium name="DOE Joint Genome Institute"/>
            <person name="Vesth T.C."/>
            <person name="Nybo J."/>
            <person name="Theobald S."/>
            <person name="Brandl J."/>
            <person name="Frisvad J.C."/>
            <person name="Nielsen K.F."/>
            <person name="Lyhne E.K."/>
            <person name="Kogle M.E."/>
            <person name="Kuo A."/>
            <person name="Riley R."/>
            <person name="Clum A."/>
            <person name="Nolan M."/>
            <person name="Lipzen A."/>
            <person name="Salamov A."/>
            <person name="Henrissat B."/>
            <person name="Wiebenga A."/>
            <person name="De vries R.P."/>
            <person name="Grigoriev I.V."/>
            <person name="Mortensen U.H."/>
            <person name="Andersen M.R."/>
            <person name="Baker S.E."/>
        </authorList>
    </citation>
    <scope>NUCLEOTIDE SEQUENCE [LARGE SCALE GENOMIC DNA]</scope>
    <source>
        <strain evidence="1 2">CBS 114.80</strain>
    </source>
</reference>
<gene>
    <name evidence="1" type="ORF">BP00DRAFT_449230</name>
</gene>
<protein>
    <submittedName>
        <fullName evidence="1">Uncharacterized protein</fullName>
    </submittedName>
</protein>
<dbReference type="EMBL" id="KZ825546">
    <property type="protein sequence ID" value="PYI28510.1"/>
    <property type="molecule type" value="Genomic_DNA"/>
</dbReference>
<evidence type="ECO:0000313" key="1">
    <source>
        <dbReference type="EMBL" id="PYI28510.1"/>
    </source>
</evidence>
<organism evidence="1 2">
    <name type="scientific">Aspergillus indologenus CBS 114.80</name>
    <dbReference type="NCBI Taxonomy" id="1450541"/>
    <lineage>
        <taxon>Eukaryota</taxon>
        <taxon>Fungi</taxon>
        <taxon>Dikarya</taxon>
        <taxon>Ascomycota</taxon>
        <taxon>Pezizomycotina</taxon>
        <taxon>Eurotiomycetes</taxon>
        <taxon>Eurotiomycetidae</taxon>
        <taxon>Eurotiales</taxon>
        <taxon>Aspergillaceae</taxon>
        <taxon>Aspergillus</taxon>
        <taxon>Aspergillus subgen. Circumdati</taxon>
    </lineage>
</organism>
<dbReference type="AlphaFoldDB" id="A0A2V5IJ11"/>
<accession>A0A2V5IJ11</accession>
<proteinExistence type="predicted"/>
<evidence type="ECO:0000313" key="2">
    <source>
        <dbReference type="Proteomes" id="UP000248817"/>
    </source>
</evidence>
<sequence length="107" mass="11888">MLNSQLEEHAQVRVSVNLERTESHLLILNGCTTYARYLDHADDVDRIMAWLNNVISMAPLPEHAVRLRIMVTVSFRTMGPAARAMEVHAAVTGSSSEPQSNPDGMRS</sequence>